<gene>
    <name evidence="1" type="ORF">GONAM_02_00390</name>
</gene>
<protein>
    <submittedName>
        <fullName evidence="1">Uncharacterized protein</fullName>
    </submittedName>
</protein>
<dbReference type="AlphaFoldDB" id="K6X2B4"/>
<reference evidence="1 2" key="1">
    <citation type="submission" date="2012-08" db="EMBL/GenBank/DDBJ databases">
        <title>Whole genome shotgun sequence of Gordonia namibiensis NBRC 108229.</title>
        <authorList>
            <person name="Isaki-Nakamura S."/>
            <person name="Hosoyama A."/>
            <person name="Tsuchikane K."/>
            <person name="Katsumata H."/>
            <person name="Baba S."/>
            <person name="Yamazaki S."/>
            <person name="Fujita N."/>
        </authorList>
    </citation>
    <scope>NUCLEOTIDE SEQUENCE [LARGE SCALE GENOMIC DNA]</scope>
    <source>
        <strain evidence="1 2">NBRC 108229</strain>
    </source>
</reference>
<accession>K6X2B4</accession>
<dbReference type="EMBL" id="BAHE01000002">
    <property type="protein sequence ID" value="GAB98517.1"/>
    <property type="molecule type" value="Genomic_DNA"/>
</dbReference>
<dbReference type="Proteomes" id="UP000035058">
    <property type="component" value="Unassembled WGS sequence"/>
</dbReference>
<evidence type="ECO:0000313" key="2">
    <source>
        <dbReference type="Proteomes" id="UP000035058"/>
    </source>
</evidence>
<evidence type="ECO:0000313" key="1">
    <source>
        <dbReference type="EMBL" id="GAB98517.1"/>
    </source>
</evidence>
<organism evidence="1 2">
    <name type="scientific">Gordonia namibiensis NBRC 108229</name>
    <dbReference type="NCBI Taxonomy" id="1208314"/>
    <lineage>
        <taxon>Bacteria</taxon>
        <taxon>Bacillati</taxon>
        <taxon>Actinomycetota</taxon>
        <taxon>Actinomycetes</taxon>
        <taxon>Mycobacteriales</taxon>
        <taxon>Gordoniaceae</taxon>
        <taxon>Gordonia</taxon>
    </lineage>
</organism>
<proteinExistence type="predicted"/>
<keyword evidence="2" id="KW-1185">Reference proteome</keyword>
<sequence length="107" mass="11184">MPSSPDGADYQLRSERALWEKRADVAAEVAATLDGAFFDLKSVGKSNHLGDCVEGRDVTAGLRRAITALSTDIAAQANRASDLAHQCRGAATDFEATDVAGAEGFDA</sequence>
<name>K6X2B4_9ACTN</name>
<comment type="caution">
    <text evidence="1">The sequence shown here is derived from an EMBL/GenBank/DDBJ whole genome shotgun (WGS) entry which is preliminary data.</text>
</comment>